<dbReference type="SUPFAM" id="SSF52540">
    <property type="entry name" value="P-loop containing nucleoside triphosphate hydrolases"/>
    <property type="match status" value="1"/>
</dbReference>
<dbReference type="GeneID" id="104763520"/>
<reference evidence="5" key="2">
    <citation type="submission" date="2025-08" db="UniProtKB">
        <authorList>
            <consortium name="RefSeq"/>
        </authorList>
    </citation>
    <scope>IDENTIFICATION</scope>
    <source>
        <tissue evidence="5">Leaf</tissue>
    </source>
</reference>
<evidence type="ECO:0000256" key="2">
    <source>
        <dbReference type="SAM" id="MobiDB-lite"/>
    </source>
</evidence>
<proteinExistence type="inferred from homology"/>
<evidence type="ECO:0000259" key="3">
    <source>
        <dbReference type="Pfam" id="PF05970"/>
    </source>
</evidence>
<feature type="domain" description="DNA helicase Pif1-like DEAD-box helicase" evidence="3">
    <location>
        <begin position="50"/>
        <end position="219"/>
    </location>
</feature>
<keyword evidence="1" id="KW-0547">Nucleotide-binding</keyword>
<sequence>MLMSGGSLSTIEKTPQPSRETIDNSNHLIVEEMKYNKEEEKQNHDKWVKMLTSEQKGIYDEILDDVLNDKRGVFFVYGSGGRRKTFIWKTLSAGVRYKGMIVIDTASSGIASLLLPSGKTAHSRFRIKITLDDSTSCNMNPNDDVANLMDVASLIIWDEAPMMSKYCFKNLDRSLNNCIGKGCKKPFGGKVVVFGGDFRQILHVINGAGRAEIVLSSLMHLIYGSIARY</sequence>
<reference evidence="4" key="1">
    <citation type="journal article" date="2014" name="Nat. Commun.">
        <title>The emerging biofuel crop Camelina sativa retains a highly undifferentiated hexaploid genome structure.</title>
        <authorList>
            <person name="Kagale S."/>
            <person name="Koh C."/>
            <person name="Nixon J."/>
            <person name="Bollina V."/>
            <person name="Clarke W.E."/>
            <person name="Tuteja R."/>
            <person name="Spillane C."/>
            <person name="Robinson S.J."/>
            <person name="Links M.G."/>
            <person name="Clarke C."/>
            <person name="Higgins E.E."/>
            <person name="Huebert T."/>
            <person name="Sharpe A.G."/>
            <person name="Parkin I.A."/>
        </authorList>
    </citation>
    <scope>NUCLEOTIDE SEQUENCE [LARGE SCALE GENOMIC DNA]</scope>
    <source>
        <strain evidence="4">cv. DH55</strain>
    </source>
</reference>
<dbReference type="Gene3D" id="3.40.50.300">
    <property type="entry name" value="P-loop containing nucleotide triphosphate hydrolases"/>
    <property type="match status" value="1"/>
</dbReference>
<organism evidence="4 5">
    <name type="scientific">Camelina sativa</name>
    <name type="common">False flax</name>
    <name type="synonym">Myagrum sativum</name>
    <dbReference type="NCBI Taxonomy" id="90675"/>
    <lineage>
        <taxon>Eukaryota</taxon>
        <taxon>Viridiplantae</taxon>
        <taxon>Streptophyta</taxon>
        <taxon>Embryophyta</taxon>
        <taxon>Tracheophyta</taxon>
        <taxon>Spermatophyta</taxon>
        <taxon>Magnoliopsida</taxon>
        <taxon>eudicotyledons</taxon>
        <taxon>Gunneridae</taxon>
        <taxon>Pentapetalae</taxon>
        <taxon>rosids</taxon>
        <taxon>malvids</taxon>
        <taxon>Brassicales</taxon>
        <taxon>Brassicaceae</taxon>
        <taxon>Camelineae</taxon>
        <taxon>Camelina</taxon>
    </lineage>
</organism>
<comment type="cofactor">
    <cofactor evidence="1">
        <name>Mg(2+)</name>
        <dbReference type="ChEBI" id="CHEBI:18420"/>
    </cofactor>
</comment>
<gene>
    <name evidence="5" type="primary">LOC104763520</name>
</gene>
<feature type="region of interest" description="Disordered" evidence="2">
    <location>
        <begin position="1"/>
        <end position="21"/>
    </location>
</feature>
<evidence type="ECO:0000313" key="5">
    <source>
        <dbReference type="RefSeq" id="XP_010485185.1"/>
    </source>
</evidence>
<accession>A0ABM0XFF4</accession>
<dbReference type="PANTHER" id="PTHR10492:SF101">
    <property type="entry name" value="ATP-DEPENDENT DNA HELICASE"/>
    <property type="match status" value="1"/>
</dbReference>
<comment type="catalytic activity">
    <reaction evidence="1">
        <text>ATP + H2O = ADP + phosphate + H(+)</text>
        <dbReference type="Rhea" id="RHEA:13065"/>
        <dbReference type="ChEBI" id="CHEBI:15377"/>
        <dbReference type="ChEBI" id="CHEBI:15378"/>
        <dbReference type="ChEBI" id="CHEBI:30616"/>
        <dbReference type="ChEBI" id="CHEBI:43474"/>
        <dbReference type="ChEBI" id="CHEBI:456216"/>
        <dbReference type="EC" id="5.6.2.3"/>
    </reaction>
</comment>
<dbReference type="EC" id="5.6.2.3" evidence="1"/>
<dbReference type="Pfam" id="PF05970">
    <property type="entry name" value="PIF1"/>
    <property type="match status" value="1"/>
</dbReference>
<name>A0ABM0XFF4_CAMSA</name>
<evidence type="ECO:0000256" key="1">
    <source>
        <dbReference type="RuleBase" id="RU363044"/>
    </source>
</evidence>
<dbReference type="PANTHER" id="PTHR10492">
    <property type="match status" value="1"/>
</dbReference>
<keyword evidence="1" id="KW-0347">Helicase</keyword>
<protein>
    <recommendedName>
        <fullName evidence="1">ATP-dependent DNA helicase</fullName>
        <ecNumber evidence="1">5.6.2.3</ecNumber>
    </recommendedName>
</protein>
<keyword evidence="1" id="KW-0227">DNA damage</keyword>
<comment type="similarity">
    <text evidence="1">Belongs to the helicase family.</text>
</comment>
<dbReference type="RefSeq" id="XP_010485185.1">
    <property type="nucleotide sequence ID" value="XM_010486883.1"/>
</dbReference>
<keyword evidence="1" id="KW-0233">DNA recombination</keyword>
<dbReference type="InterPro" id="IPR010285">
    <property type="entry name" value="DNA_helicase_pif1-like_DEAD"/>
</dbReference>
<keyword evidence="1" id="KW-0378">Hydrolase</keyword>
<keyword evidence="4" id="KW-1185">Reference proteome</keyword>
<keyword evidence="1" id="KW-0067">ATP-binding</keyword>
<keyword evidence="1" id="KW-0234">DNA repair</keyword>
<evidence type="ECO:0000313" key="4">
    <source>
        <dbReference type="Proteomes" id="UP000694864"/>
    </source>
</evidence>
<dbReference type="InterPro" id="IPR027417">
    <property type="entry name" value="P-loop_NTPase"/>
</dbReference>
<dbReference type="Proteomes" id="UP000694864">
    <property type="component" value="Chromosome 18"/>
</dbReference>